<name>A0ABY5J345_9BACT</name>
<evidence type="ECO:0000313" key="2">
    <source>
        <dbReference type="Proteomes" id="UP001059576"/>
    </source>
</evidence>
<keyword evidence="2" id="KW-1185">Reference proteome</keyword>
<organism evidence="1 2">
    <name type="scientific">Mycoplasmopsis equigenitalium</name>
    <dbReference type="NCBI Taxonomy" id="114883"/>
    <lineage>
        <taxon>Bacteria</taxon>
        <taxon>Bacillati</taxon>
        <taxon>Mycoplasmatota</taxon>
        <taxon>Mycoplasmoidales</taxon>
        <taxon>Metamycoplasmataceae</taxon>
        <taxon>Mycoplasmopsis</taxon>
    </lineage>
</organism>
<dbReference type="RefSeq" id="WP_129722002.1">
    <property type="nucleotide sequence ID" value="NZ_CP101808.1"/>
</dbReference>
<reference evidence="1" key="1">
    <citation type="submission" date="2022-07" db="EMBL/GenBank/DDBJ databases">
        <title>Complete genome of Mycoplasma equigenitalium type strain T37.</title>
        <authorList>
            <person name="Spergser J."/>
        </authorList>
    </citation>
    <scope>NUCLEOTIDE SEQUENCE</scope>
    <source>
        <strain evidence="1">T37</strain>
    </source>
</reference>
<protein>
    <submittedName>
        <fullName evidence="1">Uncharacterized protein</fullName>
    </submittedName>
</protein>
<proteinExistence type="predicted"/>
<dbReference type="Proteomes" id="UP001059576">
    <property type="component" value="Chromosome"/>
</dbReference>
<evidence type="ECO:0000313" key="1">
    <source>
        <dbReference type="EMBL" id="UUD37203.1"/>
    </source>
</evidence>
<gene>
    <name evidence="1" type="ORF">NPA09_01355</name>
</gene>
<accession>A0ABY5J345</accession>
<dbReference type="EMBL" id="CP101808">
    <property type="protein sequence ID" value="UUD37203.1"/>
    <property type="molecule type" value="Genomic_DNA"/>
</dbReference>
<sequence length="129" mass="15406">MKYNKDNIKDHWLVRDNPALQVKISHLLAKNNQNIDDFLVEHELENLLNIKQFEGLKWAKTNHFLHLFDEIRVNTNSENLDYLSEISNDIYDFLKSEEIEFENTGDNKLENNYDTVIYNVNYIPSEDEE</sequence>